<accession>A0A5N7ANL6</accession>
<evidence type="ECO:0000313" key="3">
    <source>
        <dbReference type="Proteomes" id="UP000326198"/>
    </source>
</evidence>
<sequence length="75" mass="8398">MLLANRPRKKKKSGDSEGRIWLQTGKIRVNIGNPGGGKDDAIDIWTGFLNREENPGILHHTPSSKENGLLHRRTI</sequence>
<protein>
    <submittedName>
        <fullName evidence="2">Uncharacterized protein</fullName>
    </submittedName>
</protein>
<evidence type="ECO:0000256" key="1">
    <source>
        <dbReference type="SAM" id="MobiDB-lite"/>
    </source>
</evidence>
<evidence type="ECO:0000313" key="2">
    <source>
        <dbReference type="EMBL" id="KAE8371447.1"/>
    </source>
</evidence>
<dbReference type="AlphaFoldDB" id="A0A5N7ANL6"/>
<reference evidence="2 3" key="1">
    <citation type="submission" date="2019-04" db="EMBL/GenBank/DDBJ databases">
        <title>Friends and foes A comparative genomics studyof 23 Aspergillus species from section Flavi.</title>
        <authorList>
            <consortium name="DOE Joint Genome Institute"/>
            <person name="Kjaerbolling I."/>
            <person name="Vesth T."/>
            <person name="Frisvad J.C."/>
            <person name="Nybo J.L."/>
            <person name="Theobald S."/>
            <person name="Kildgaard S."/>
            <person name="Isbrandt T."/>
            <person name="Kuo A."/>
            <person name="Sato A."/>
            <person name="Lyhne E.K."/>
            <person name="Kogle M.E."/>
            <person name="Wiebenga A."/>
            <person name="Kun R.S."/>
            <person name="Lubbers R.J."/>
            <person name="Makela M.R."/>
            <person name="Barry K."/>
            <person name="Chovatia M."/>
            <person name="Clum A."/>
            <person name="Daum C."/>
            <person name="Haridas S."/>
            <person name="He G."/>
            <person name="LaButti K."/>
            <person name="Lipzen A."/>
            <person name="Mondo S."/>
            <person name="Riley R."/>
            <person name="Salamov A."/>
            <person name="Simmons B.A."/>
            <person name="Magnuson J.K."/>
            <person name="Henrissat B."/>
            <person name="Mortensen U.H."/>
            <person name="Larsen T.O."/>
            <person name="Devries R.P."/>
            <person name="Grigoriev I.V."/>
            <person name="Machida M."/>
            <person name="Baker S.E."/>
            <person name="Andersen M.R."/>
        </authorList>
    </citation>
    <scope>NUCLEOTIDE SEQUENCE [LARGE SCALE GENOMIC DNA]</scope>
    <source>
        <strain evidence="2 3">IBT 29228</strain>
    </source>
</reference>
<name>A0A5N7ANL6_9EURO</name>
<keyword evidence="3" id="KW-1185">Reference proteome</keyword>
<dbReference type="EMBL" id="ML736426">
    <property type="protein sequence ID" value="KAE8371447.1"/>
    <property type="molecule type" value="Genomic_DNA"/>
</dbReference>
<feature type="region of interest" description="Disordered" evidence="1">
    <location>
        <begin position="53"/>
        <end position="75"/>
    </location>
</feature>
<proteinExistence type="predicted"/>
<organism evidence="2 3">
    <name type="scientific">Aspergillus bertholletiae</name>
    <dbReference type="NCBI Taxonomy" id="1226010"/>
    <lineage>
        <taxon>Eukaryota</taxon>
        <taxon>Fungi</taxon>
        <taxon>Dikarya</taxon>
        <taxon>Ascomycota</taxon>
        <taxon>Pezizomycotina</taxon>
        <taxon>Eurotiomycetes</taxon>
        <taxon>Eurotiomycetidae</taxon>
        <taxon>Eurotiales</taxon>
        <taxon>Aspergillaceae</taxon>
        <taxon>Aspergillus</taxon>
        <taxon>Aspergillus subgen. Circumdati</taxon>
    </lineage>
</organism>
<gene>
    <name evidence="2" type="ORF">BDV26DRAFT_276097</name>
</gene>
<dbReference type="Proteomes" id="UP000326198">
    <property type="component" value="Unassembled WGS sequence"/>
</dbReference>